<feature type="compositionally biased region" description="Basic and acidic residues" evidence="1">
    <location>
        <begin position="473"/>
        <end position="494"/>
    </location>
</feature>
<dbReference type="PANTHER" id="PTHR33349:SF33">
    <property type="entry name" value="EXPRESSED PROTEIN"/>
    <property type="match status" value="1"/>
</dbReference>
<feature type="domain" description="Calmodulin-binding" evidence="2">
    <location>
        <begin position="505"/>
        <end position="623"/>
    </location>
</feature>
<dbReference type="HOGENOM" id="CLU_026540_0_0_1"/>
<keyword evidence="4" id="KW-1185">Reference proteome</keyword>
<dbReference type="Proteomes" id="UP000008021">
    <property type="component" value="Chromosome 1"/>
</dbReference>
<dbReference type="eggNOG" id="ENOG502QVZ6">
    <property type="taxonomic scope" value="Eukaryota"/>
</dbReference>
<evidence type="ECO:0000313" key="4">
    <source>
        <dbReference type="Proteomes" id="UP000008021"/>
    </source>
</evidence>
<organism evidence="3">
    <name type="scientific">Oryza meridionalis</name>
    <dbReference type="NCBI Taxonomy" id="40149"/>
    <lineage>
        <taxon>Eukaryota</taxon>
        <taxon>Viridiplantae</taxon>
        <taxon>Streptophyta</taxon>
        <taxon>Embryophyta</taxon>
        <taxon>Tracheophyta</taxon>
        <taxon>Spermatophyta</taxon>
        <taxon>Magnoliopsida</taxon>
        <taxon>Liliopsida</taxon>
        <taxon>Poales</taxon>
        <taxon>Poaceae</taxon>
        <taxon>BOP clade</taxon>
        <taxon>Oryzoideae</taxon>
        <taxon>Oryzeae</taxon>
        <taxon>Oryzinae</taxon>
        <taxon>Oryza</taxon>
    </lineage>
</organism>
<feature type="compositionally biased region" description="Polar residues" evidence="1">
    <location>
        <begin position="309"/>
        <end position="319"/>
    </location>
</feature>
<feature type="compositionally biased region" description="Polar residues" evidence="1">
    <location>
        <begin position="287"/>
        <end position="301"/>
    </location>
</feature>
<accession>A0A0E0C2K2</accession>
<evidence type="ECO:0000256" key="1">
    <source>
        <dbReference type="SAM" id="MobiDB-lite"/>
    </source>
</evidence>
<reference evidence="3" key="2">
    <citation type="submission" date="2018-05" db="EMBL/GenBank/DDBJ databases">
        <title>OmerRS3 (Oryza meridionalis Reference Sequence Version 3).</title>
        <authorList>
            <person name="Zhang J."/>
            <person name="Kudrna D."/>
            <person name="Lee S."/>
            <person name="Talag J."/>
            <person name="Welchert J."/>
            <person name="Wing R.A."/>
        </authorList>
    </citation>
    <scope>NUCLEOTIDE SEQUENCE [LARGE SCALE GENOMIC DNA]</scope>
    <source>
        <strain evidence="3">cv. OR44</strain>
    </source>
</reference>
<protein>
    <recommendedName>
        <fullName evidence="2">Calmodulin-binding domain-containing protein</fullName>
    </recommendedName>
</protein>
<feature type="compositionally biased region" description="Basic and acidic residues" evidence="1">
    <location>
        <begin position="534"/>
        <end position="557"/>
    </location>
</feature>
<feature type="compositionally biased region" description="Low complexity" evidence="1">
    <location>
        <begin position="558"/>
        <end position="571"/>
    </location>
</feature>
<dbReference type="AlphaFoldDB" id="A0A0E0C2K2"/>
<dbReference type="PANTHER" id="PTHR33349">
    <property type="entry name" value="EMB|CAB62594.1"/>
    <property type="match status" value="1"/>
</dbReference>
<dbReference type="Gramene" id="OMERI01G15740.1">
    <property type="protein sequence ID" value="OMERI01G15740.1"/>
    <property type="gene ID" value="OMERI01G15740"/>
</dbReference>
<evidence type="ECO:0000259" key="2">
    <source>
        <dbReference type="SMART" id="SM01054"/>
    </source>
</evidence>
<dbReference type="EnsemblPlants" id="OMERI01G15740.1">
    <property type="protein sequence ID" value="OMERI01G15740.1"/>
    <property type="gene ID" value="OMERI01G15740"/>
</dbReference>
<dbReference type="Pfam" id="PF07839">
    <property type="entry name" value="CaM_binding"/>
    <property type="match status" value="1"/>
</dbReference>
<feature type="region of interest" description="Disordered" evidence="1">
    <location>
        <begin position="352"/>
        <end position="387"/>
    </location>
</feature>
<dbReference type="InterPro" id="IPR012417">
    <property type="entry name" value="CaM-bd_dom_pln"/>
</dbReference>
<evidence type="ECO:0000313" key="3">
    <source>
        <dbReference type="EnsemblPlants" id="OMERI01G15740.1"/>
    </source>
</evidence>
<feature type="region of interest" description="Disordered" evidence="1">
    <location>
        <begin position="83"/>
        <end position="107"/>
    </location>
</feature>
<proteinExistence type="predicted"/>
<dbReference type="SMART" id="SM01054">
    <property type="entry name" value="CaM_binding"/>
    <property type="match status" value="1"/>
</dbReference>
<name>A0A0E0C2K2_9ORYZ</name>
<feature type="region of interest" description="Disordered" evidence="1">
    <location>
        <begin position="454"/>
        <end position="574"/>
    </location>
</feature>
<dbReference type="GO" id="GO:0005516">
    <property type="term" value="F:calmodulin binding"/>
    <property type="evidence" value="ECO:0007669"/>
    <property type="project" value="InterPro"/>
</dbReference>
<reference evidence="3" key="1">
    <citation type="submission" date="2015-04" db="UniProtKB">
        <authorList>
            <consortium name="EnsemblPlants"/>
        </authorList>
    </citation>
    <scope>IDENTIFICATION</scope>
</reference>
<feature type="region of interest" description="Disordered" evidence="1">
    <location>
        <begin position="260"/>
        <end position="322"/>
    </location>
</feature>
<sequence length="671" mass="73639">MTEEVIKEVIIVSTPESFKSTSGDFPVNSLENVGDSSVPSDLKRKEKSVPHYLRASTGSCHDNCKFGAHHSPEPKKYWPVRRRRHQDRANAGCGKQGQDEIQTQKGRSRSKDLELKICLVKDGNVHDKPEFIEVKKLPMEMASDNSETSPCVQDQLSAEESERVRADLPCDDEKCLIPDDNVACFVDGESSEGAVSIELEMPLAIQDSDASDDHITDAILPPECVYKAGEKLLVDEACDDGSGNECAGSEKRSTQIVMASEKREKSGHGTKSKSLYNVSVKPKAKETSTATRNNASSQKIVRTSDRKASGTTIESSNGSKVVRATKLNRDKKFRSTVASDVPKVKEIKVTSPATVMDRSSKPTRQSKLKSLVAKDAPSPSVNSEKQTDRKMTVMNVAKNARVWQKKEEEKINPVKLSRSINLSSKSLLSIKMRAVKKEKPASLVKSNKKVYGAENAVADVKEKNLKSASPKVRKAEVNKKEKEKSATPRTENTRQPKSSTIPAQSPRKLTFRRGKVLNLQSNSESRSTPRRLRFRPEKTVEDSNRSKEPTRGRRKSDSAASSGSKDSGSSKPEVVILRHQDVRDKKNEQGLLNNVIEETASKLVETRKSKVKALVGAFETVISLQETMGLFGTASAPAPPLLELELSQTVSAPPKLGVELGGALSQNVLEL</sequence>